<evidence type="ECO:0000256" key="11">
    <source>
        <dbReference type="SAM" id="MobiDB-lite"/>
    </source>
</evidence>
<protein>
    <submittedName>
        <fullName evidence="12">Tetratricopeptide repeat protein</fullName>
    </submittedName>
</protein>
<feature type="compositionally biased region" description="Basic and acidic residues" evidence="11">
    <location>
        <begin position="933"/>
        <end position="962"/>
    </location>
</feature>
<dbReference type="InterPro" id="IPR011990">
    <property type="entry name" value="TPR-like_helical_dom_sf"/>
</dbReference>
<feature type="repeat" description="TPR" evidence="10">
    <location>
        <begin position="1722"/>
        <end position="1755"/>
    </location>
</feature>
<evidence type="ECO:0000256" key="8">
    <source>
        <dbReference type="ARBA" id="ARBA00023175"/>
    </source>
</evidence>
<feature type="compositionally biased region" description="Basic and acidic residues" evidence="11">
    <location>
        <begin position="980"/>
        <end position="995"/>
    </location>
</feature>
<dbReference type="GO" id="GO:0005737">
    <property type="term" value="C:cytoplasm"/>
    <property type="evidence" value="ECO:0007669"/>
    <property type="project" value="TreeGrafter"/>
</dbReference>
<dbReference type="InterPro" id="IPR002151">
    <property type="entry name" value="Kinesin_light"/>
</dbReference>
<keyword evidence="5" id="KW-0677">Repeat</keyword>
<feature type="region of interest" description="Disordered" evidence="11">
    <location>
        <begin position="1410"/>
        <end position="1457"/>
    </location>
</feature>
<keyword evidence="9" id="KW-0206">Cytoskeleton</keyword>
<dbReference type="PROSITE" id="PS50005">
    <property type="entry name" value="TPR"/>
    <property type="match status" value="14"/>
</dbReference>
<feature type="repeat" description="TPR" evidence="10">
    <location>
        <begin position="1512"/>
        <end position="1545"/>
    </location>
</feature>
<dbReference type="Pfam" id="PF13424">
    <property type="entry name" value="TPR_12"/>
    <property type="match status" value="8"/>
</dbReference>
<dbReference type="KEGG" id="mmob:F6R98_13975"/>
<evidence type="ECO:0000256" key="9">
    <source>
        <dbReference type="ARBA" id="ARBA00023212"/>
    </source>
</evidence>
<comment type="subcellular location">
    <subcellularLocation>
        <location evidence="1">Cytoplasm</location>
        <location evidence="1">Cytoskeleton</location>
    </subcellularLocation>
</comment>
<feature type="repeat" description="TPR" evidence="10">
    <location>
        <begin position="1638"/>
        <end position="1671"/>
    </location>
</feature>
<evidence type="ECO:0000313" key="13">
    <source>
        <dbReference type="Proteomes" id="UP000325755"/>
    </source>
</evidence>
<keyword evidence="6 10" id="KW-0802">TPR repeat</keyword>
<organism evidence="12 13">
    <name type="scientific">Candidatus Methylospira mobilis</name>
    <dbReference type="NCBI Taxonomy" id="1808979"/>
    <lineage>
        <taxon>Bacteria</taxon>
        <taxon>Pseudomonadati</taxon>
        <taxon>Pseudomonadota</taxon>
        <taxon>Gammaproteobacteria</taxon>
        <taxon>Methylococcales</taxon>
        <taxon>Methylococcaceae</taxon>
        <taxon>Candidatus Methylospira</taxon>
    </lineage>
</organism>
<evidence type="ECO:0000256" key="6">
    <source>
        <dbReference type="ARBA" id="ARBA00022803"/>
    </source>
</evidence>
<keyword evidence="8" id="KW-0505">Motor protein</keyword>
<keyword evidence="7" id="KW-0175">Coiled coil</keyword>
<feature type="region of interest" description="Disordered" evidence="11">
    <location>
        <begin position="895"/>
        <end position="914"/>
    </location>
</feature>
<feature type="repeat" description="TPR" evidence="10">
    <location>
        <begin position="653"/>
        <end position="686"/>
    </location>
</feature>
<dbReference type="PANTHER" id="PTHR45783:SF3">
    <property type="entry name" value="KINESIN LIGHT CHAIN"/>
    <property type="match status" value="1"/>
</dbReference>
<keyword evidence="3" id="KW-0963">Cytoplasm</keyword>
<feature type="region of interest" description="Disordered" evidence="11">
    <location>
        <begin position="1252"/>
        <end position="1394"/>
    </location>
</feature>
<dbReference type="RefSeq" id="WP_153249574.1">
    <property type="nucleotide sequence ID" value="NZ_CP044205.1"/>
</dbReference>
<dbReference type="Gene3D" id="3.40.50.300">
    <property type="entry name" value="P-loop containing nucleotide triphosphate hydrolases"/>
    <property type="match status" value="1"/>
</dbReference>
<dbReference type="GO" id="GO:0005874">
    <property type="term" value="C:microtubule"/>
    <property type="evidence" value="ECO:0007669"/>
    <property type="project" value="UniProtKB-KW"/>
</dbReference>
<feature type="compositionally biased region" description="Low complexity" evidence="11">
    <location>
        <begin position="1026"/>
        <end position="1045"/>
    </location>
</feature>
<feature type="compositionally biased region" description="Basic and acidic residues" evidence="11">
    <location>
        <begin position="1252"/>
        <end position="1263"/>
    </location>
</feature>
<dbReference type="EMBL" id="CP044205">
    <property type="protein sequence ID" value="QFY43591.1"/>
    <property type="molecule type" value="Genomic_DNA"/>
</dbReference>
<feature type="repeat" description="TPR" evidence="10">
    <location>
        <begin position="1223"/>
        <end position="1256"/>
    </location>
</feature>
<keyword evidence="4" id="KW-0493">Microtubule</keyword>
<dbReference type="PRINTS" id="PR00381">
    <property type="entry name" value="KINESINLIGHT"/>
</dbReference>
<feature type="repeat" description="TPR" evidence="10">
    <location>
        <begin position="779"/>
        <end position="812"/>
    </location>
</feature>
<evidence type="ECO:0000256" key="7">
    <source>
        <dbReference type="ARBA" id="ARBA00023054"/>
    </source>
</evidence>
<dbReference type="InParanoid" id="A0A5Q0BMW4"/>
<evidence type="ECO:0000256" key="10">
    <source>
        <dbReference type="PROSITE-ProRule" id="PRU00339"/>
    </source>
</evidence>
<dbReference type="GO" id="GO:0005871">
    <property type="term" value="C:kinesin complex"/>
    <property type="evidence" value="ECO:0007669"/>
    <property type="project" value="InterPro"/>
</dbReference>
<feature type="repeat" description="TPR" evidence="10">
    <location>
        <begin position="569"/>
        <end position="602"/>
    </location>
</feature>
<feature type="repeat" description="TPR" evidence="10">
    <location>
        <begin position="1596"/>
        <end position="1629"/>
    </location>
</feature>
<comment type="similarity">
    <text evidence="2">Belongs to the kinesin light chain family.</text>
</comment>
<feature type="compositionally biased region" description="Basic and acidic residues" evidence="11">
    <location>
        <begin position="1313"/>
        <end position="1326"/>
    </location>
</feature>
<feature type="compositionally biased region" description="Basic and acidic residues" evidence="11">
    <location>
        <begin position="1291"/>
        <end position="1301"/>
    </location>
</feature>
<reference evidence="12 13" key="1">
    <citation type="submission" date="2019-09" db="EMBL/GenBank/DDBJ databases">
        <title>Ecophysiology of the spiral-shaped methanotroph Methylospira mobilis as revealed by the complete genome sequence.</title>
        <authorList>
            <person name="Oshkin I.Y."/>
            <person name="Dedysh S.N."/>
            <person name="Miroshnikov K."/>
            <person name="Danilova O.V."/>
            <person name="Hakobyan A."/>
            <person name="Liesack W."/>
        </authorList>
    </citation>
    <scope>NUCLEOTIDE SEQUENCE [LARGE SCALE GENOMIC DNA]</scope>
    <source>
        <strain evidence="12 13">Shm1</strain>
    </source>
</reference>
<accession>A0A5Q0BMW4</accession>
<feature type="repeat" description="TPR" evidence="10">
    <location>
        <begin position="821"/>
        <end position="854"/>
    </location>
</feature>
<evidence type="ECO:0000256" key="1">
    <source>
        <dbReference type="ARBA" id="ARBA00004245"/>
    </source>
</evidence>
<feature type="repeat" description="TPR" evidence="10">
    <location>
        <begin position="1848"/>
        <end position="1881"/>
    </location>
</feature>
<dbReference type="Pfam" id="PF13374">
    <property type="entry name" value="TPR_10"/>
    <property type="match status" value="3"/>
</dbReference>
<dbReference type="SUPFAM" id="SSF48452">
    <property type="entry name" value="TPR-like"/>
    <property type="match status" value="4"/>
</dbReference>
<evidence type="ECO:0000313" key="12">
    <source>
        <dbReference type="EMBL" id="QFY43591.1"/>
    </source>
</evidence>
<dbReference type="InterPro" id="IPR019734">
    <property type="entry name" value="TPR_rpt"/>
</dbReference>
<dbReference type="PANTHER" id="PTHR45783">
    <property type="entry name" value="KINESIN LIGHT CHAIN"/>
    <property type="match status" value="1"/>
</dbReference>
<feature type="compositionally biased region" description="Basic and acidic residues" evidence="11">
    <location>
        <begin position="1421"/>
        <end position="1443"/>
    </location>
</feature>
<feature type="compositionally biased region" description="Basic and acidic residues" evidence="11">
    <location>
        <begin position="1172"/>
        <end position="1188"/>
    </location>
</feature>
<feature type="compositionally biased region" description="Basic residues" evidence="11">
    <location>
        <begin position="1337"/>
        <end position="1350"/>
    </location>
</feature>
<evidence type="ECO:0000256" key="3">
    <source>
        <dbReference type="ARBA" id="ARBA00022490"/>
    </source>
</evidence>
<evidence type="ECO:0000256" key="5">
    <source>
        <dbReference type="ARBA" id="ARBA00022737"/>
    </source>
</evidence>
<dbReference type="PROSITE" id="PS50293">
    <property type="entry name" value="TPR_REGION"/>
    <property type="match status" value="1"/>
</dbReference>
<dbReference type="GO" id="GO:0019894">
    <property type="term" value="F:kinesin binding"/>
    <property type="evidence" value="ECO:0007669"/>
    <property type="project" value="TreeGrafter"/>
</dbReference>
<dbReference type="InterPro" id="IPR027417">
    <property type="entry name" value="P-loop_NTPase"/>
</dbReference>
<dbReference type="SUPFAM" id="SSF52540">
    <property type="entry name" value="P-loop containing nucleoside triphosphate hydrolases"/>
    <property type="match status" value="1"/>
</dbReference>
<feature type="repeat" description="TPR" evidence="10">
    <location>
        <begin position="1764"/>
        <end position="1797"/>
    </location>
</feature>
<feature type="repeat" description="TPR" evidence="10">
    <location>
        <begin position="737"/>
        <end position="770"/>
    </location>
</feature>
<keyword evidence="13" id="KW-1185">Reference proteome</keyword>
<feature type="region of interest" description="Disordered" evidence="11">
    <location>
        <begin position="921"/>
        <end position="1134"/>
    </location>
</feature>
<sequence length="1914" mass="216044">MPAKTGSAPPQAKAWTFIGRKQAIRAFIEAKNRLTREHHHAVVFHGPEGIGKSALCERLREILREKESKTTHPAFVDFSAPLNRMADRALLQLRATFNRSGKIRFPCFDIALALYWHKVYPHADLRNLLHETVEESENTFNDKTHTPKALQDGLGFGEKWLDNLRCRPAEPWVERSIEVLRGVERLAPQQLYESLPYYFSADIAQCLGENQDKSLVIFLDAYETLLEVLPDDGGNSAYEADSWVRRLLEATPGVLFVFFSRRELHWKPGESDGCHDYPDNQYLQYLLEPLTDTDAEALLASMSIVDKSISKAAIRASEAYPLYLKLQAEYYFALRASNKTPQHEDFNHSQENLIQRLMPYRRCGERETLLALSMACAFDRTLFTEIIQVYDTGFPPAAFRDFVTTPLFRLSSDQRYRIHEPLRTQLQEELPPERRNAIRDYLFQRFDALCQAPSLKELKPEHEEAFDEAFHYCDAESIKDGRMLDWLEARLDIFEQAARYDFVQPYRLWAAKFAEKCLREDNKLKLASTLNNLAMLHDAQGQYDQAEPLFQRTLSLLNETQGPEHPNIAITLNNMAMLHESKGQHDAAEPLYQRALAIQEKSLGPDHASVAGTLDHLARLHEAQGHHEAAEPLYRRALGIKKKVLGPDHPSVATSLNQLARIYDAQDQYRSAEPLYRRALAIYEKTLGAEDPHVATNLIFLARLHHAQGEYTLAEPLYHRALGIWEKTLGPNHPNTATCLSQLAKLHFDNRQFKKAEESYLRALAINEKTLSEEHPAIAASLTSLARTYEAQGQYDQAITLLRRALTIKEKKLGPEHPDIAIDLHHLARLYHVLGQYDQAAQLYQRALAIMERVKGPEHPVIGKILTHLAMAHEAQGQHQQAAPLFQRARAIAEKATSDENTSTPEEQEGRQNDVAEYVPTTTEQSLVQPETPRSREPGASDASDPGKDKRADRKDITDRHGGTITASHSGGARKIISPKPDRIDFRDYRHEEQIRLSGNPPGENSQKAPETDNRIIQAEKAPDISTPLSLSPTASVPPASAPRSALPPPIIQHSQAVGARSMLREPPSPAEKALNATALPPEPEPDQRDEKPGGSEKAALSLQSKPNVEPDKSCSQLPAIDTRREEPQNNGVPLYQRAIDFFKKIWGTEEAEPDILKAGNPFASGHGGPRSSDRGENIWKNRNDIPNRHATPLEFVQSDSSSREKTLEPEYPEIKELLNELAKLINELGKMYETQGQHAAAAPLFQRAREIEEKARKSKSPEKSSIIEAQEKQADGSSQRMPATAGESRVTMEESPRREPAPATNTIQKAANPEKDNTGIVRHNETTQNSRPGSFSKRRPTKTAHRTNPPRRMENSETFNNPAPIDQPALVEQRKESPFPATKTRVENSDEKNMPIYQRAMAFLKNMRGTEIPNPSRGWKPLDRGHSKSGRHIQEKNAKENRNTASPPRSPHMPSPLEKALEQEHNDIAELLHRMAKIHGAQKQHGIAAPLYEHALTIKENMLGPEHPEVAELLEQLARAHDAQGRHEQAAPLYLRALAIKEKTLGADHPDIVPILENLATLQHEQGNDAEAMQLHRRALAIKEHTLGPEHPDVAQSLINIATLHDIQDQYKEAELIYRRALDIEQKTLGMEHPDVAGCMNNLARLHYAQGEYDEAAALYRRALEIEEKALGPQHPDVAQSLNNLAMLHHDKKQLDEAEPLYRRALEMLESTLGEEHPGTATSLNNLARLYHDQGRYEDAKPLYRRALTIWEKSLGPQHPNVAKSLNNLASLYYTQGEYDEAEPLYSRALAIKEKALGPQHPNVAISLNNLARLFHDKDQFSKAEPLYLRGLDIWEKTLGPNHPNIAKSLNSLARLYHDIGHFDRAKPLYYRSLAIRERTLGPAHPDVKSIKHLISMCNDRLKPRERARIAVN</sequence>
<evidence type="ECO:0000256" key="2">
    <source>
        <dbReference type="ARBA" id="ARBA00009622"/>
    </source>
</evidence>
<feature type="compositionally biased region" description="Basic and acidic residues" evidence="11">
    <location>
        <begin position="1086"/>
        <end position="1095"/>
    </location>
</feature>
<dbReference type="GO" id="GO:0007018">
    <property type="term" value="P:microtubule-based movement"/>
    <property type="evidence" value="ECO:0007669"/>
    <property type="project" value="TreeGrafter"/>
</dbReference>
<dbReference type="Proteomes" id="UP000325755">
    <property type="component" value="Chromosome"/>
</dbReference>
<dbReference type="Gene3D" id="1.25.40.10">
    <property type="entry name" value="Tetratricopeptide repeat domain"/>
    <property type="match status" value="6"/>
</dbReference>
<proteinExistence type="inferred from homology"/>
<feature type="compositionally biased region" description="Basic and acidic residues" evidence="11">
    <location>
        <begin position="1385"/>
        <end position="1394"/>
    </location>
</feature>
<dbReference type="SMART" id="SM00028">
    <property type="entry name" value="TPR"/>
    <property type="match status" value="20"/>
</dbReference>
<evidence type="ECO:0000256" key="4">
    <source>
        <dbReference type="ARBA" id="ARBA00022701"/>
    </source>
</evidence>
<dbReference type="OrthoDB" id="5559358at2"/>
<feature type="compositionally biased region" description="Basic and acidic residues" evidence="11">
    <location>
        <begin position="1202"/>
        <end position="1212"/>
    </location>
</feature>
<feature type="region of interest" description="Disordered" evidence="11">
    <location>
        <begin position="1157"/>
        <end position="1212"/>
    </location>
</feature>
<feature type="repeat" description="TPR" evidence="10">
    <location>
        <begin position="1680"/>
        <end position="1713"/>
    </location>
</feature>
<feature type="repeat" description="TPR" evidence="10">
    <location>
        <begin position="527"/>
        <end position="560"/>
    </location>
</feature>
<gene>
    <name evidence="12" type="ORF">F6R98_13975</name>
</gene>
<name>A0A5Q0BMW4_9GAMM</name>